<organism evidence="1 2">
    <name type="scientific">Citrus x changshan-huyou</name>
    <dbReference type="NCBI Taxonomy" id="2935761"/>
    <lineage>
        <taxon>Eukaryota</taxon>
        <taxon>Viridiplantae</taxon>
        <taxon>Streptophyta</taxon>
        <taxon>Embryophyta</taxon>
        <taxon>Tracheophyta</taxon>
        <taxon>Spermatophyta</taxon>
        <taxon>Magnoliopsida</taxon>
        <taxon>eudicotyledons</taxon>
        <taxon>Gunneridae</taxon>
        <taxon>Pentapetalae</taxon>
        <taxon>rosids</taxon>
        <taxon>malvids</taxon>
        <taxon>Sapindales</taxon>
        <taxon>Rutaceae</taxon>
        <taxon>Aurantioideae</taxon>
        <taxon>Citrus</taxon>
    </lineage>
</organism>
<dbReference type="EMBL" id="JBCGBO010000024">
    <property type="protein sequence ID" value="KAK9180736.1"/>
    <property type="molecule type" value="Genomic_DNA"/>
</dbReference>
<sequence length="109" mass="12010">MGWNLFLKKEWVHQFMARSTRRQDASGADDLTMEACRGGGRMAHTEEGFNLMMMGVIFTSFDDCILGALMEANAVAKKTQHPGGHESGNLTGGWSMAQQRLTETNLATI</sequence>
<dbReference type="AlphaFoldDB" id="A0AAP0LMN0"/>
<accession>A0AAP0LMN0</accession>
<keyword evidence="2" id="KW-1185">Reference proteome</keyword>
<evidence type="ECO:0000313" key="1">
    <source>
        <dbReference type="EMBL" id="KAK9180736.1"/>
    </source>
</evidence>
<name>A0AAP0LMN0_9ROSI</name>
<comment type="caution">
    <text evidence="1">The sequence shown here is derived from an EMBL/GenBank/DDBJ whole genome shotgun (WGS) entry which is preliminary data.</text>
</comment>
<evidence type="ECO:0000313" key="2">
    <source>
        <dbReference type="Proteomes" id="UP001428341"/>
    </source>
</evidence>
<reference evidence="1 2" key="1">
    <citation type="submission" date="2024-05" db="EMBL/GenBank/DDBJ databases">
        <title>Haplotype-resolved chromosome-level genome assembly of Huyou (Citrus changshanensis).</title>
        <authorList>
            <person name="Miao C."/>
            <person name="Chen W."/>
            <person name="Wu Y."/>
            <person name="Wang L."/>
            <person name="Zhao S."/>
            <person name="Grierson D."/>
            <person name="Xu C."/>
            <person name="Chen K."/>
        </authorList>
    </citation>
    <scope>NUCLEOTIDE SEQUENCE [LARGE SCALE GENOMIC DNA]</scope>
    <source>
        <strain evidence="1">01-14</strain>
        <tissue evidence="1">Leaf</tissue>
    </source>
</reference>
<dbReference type="Proteomes" id="UP001428341">
    <property type="component" value="Unassembled WGS sequence"/>
</dbReference>
<proteinExistence type="predicted"/>
<gene>
    <name evidence="1" type="ORF">WN944_023871</name>
</gene>
<protein>
    <submittedName>
        <fullName evidence="1">Uncharacterized protein</fullName>
    </submittedName>
</protein>